<evidence type="ECO:0000256" key="2">
    <source>
        <dbReference type="ARBA" id="ARBA00022741"/>
    </source>
</evidence>
<comment type="caution">
    <text evidence="5">The sequence shown here is derived from an EMBL/GenBank/DDBJ whole genome shotgun (WGS) entry which is preliminary data.</text>
</comment>
<keyword evidence="4" id="KW-0067">ATP-binding</keyword>
<dbReference type="InterPro" id="IPR043129">
    <property type="entry name" value="ATPase_NBD"/>
</dbReference>
<evidence type="ECO:0000256" key="3">
    <source>
        <dbReference type="ARBA" id="ARBA00022777"/>
    </source>
</evidence>
<dbReference type="SUPFAM" id="SSF53067">
    <property type="entry name" value="Actin-like ATPase domain"/>
    <property type="match status" value="1"/>
</dbReference>
<dbReference type="GO" id="GO:0005524">
    <property type="term" value="F:ATP binding"/>
    <property type="evidence" value="ECO:0007669"/>
    <property type="project" value="UniProtKB-KW"/>
</dbReference>
<proteinExistence type="predicted"/>
<dbReference type="PANTHER" id="PTHR21060:SF15">
    <property type="entry name" value="ACETATE KINASE-RELATED"/>
    <property type="match status" value="1"/>
</dbReference>
<keyword evidence="2" id="KW-0547">Nucleotide-binding</keyword>
<name>X1C3L9_9ZZZZ</name>
<sequence>RMCFSGKYSEEEMHEMIRGKGGLFAYFDKSRSHEIDYLIENGDEKVLFIVEAMAYQVSKSVGAMYMVFDEKPDAILIAGKFAHNKIITNFITERVSKIAPVHIYSGDDVLGALAENAFRALKGETEILEY</sequence>
<accession>X1C3L9</accession>
<gene>
    <name evidence="5" type="ORF">S01H4_45789</name>
</gene>
<dbReference type="EMBL" id="BART01025525">
    <property type="protein sequence ID" value="GAH01937.1"/>
    <property type="molecule type" value="Genomic_DNA"/>
</dbReference>
<dbReference type="Gene3D" id="3.30.420.40">
    <property type="match status" value="1"/>
</dbReference>
<dbReference type="GO" id="GO:0006083">
    <property type="term" value="P:acetate metabolic process"/>
    <property type="evidence" value="ECO:0007669"/>
    <property type="project" value="TreeGrafter"/>
</dbReference>
<dbReference type="InterPro" id="IPR000890">
    <property type="entry name" value="Aliphatic_acid_kin_short-chain"/>
</dbReference>
<feature type="non-terminal residue" evidence="5">
    <location>
        <position position="1"/>
    </location>
</feature>
<evidence type="ECO:0000256" key="4">
    <source>
        <dbReference type="ARBA" id="ARBA00022840"/>
    </source>
</evidence>
<protein>
    <recommendedName>
        <fullName evidence="6">Butyrate kinase</fullName>
    </recommendedName>
</protein>
<keyword evidence="1" id="KW-0808">Transferase</keyword>
<organism evidence="5">
    <name type="scientific">marine sediment metagenome</name>
    <dbReference type="NCBI Taxonomy" id="412755"/>
    <lineage>
        <taxon>unclassified sequences</taxon>
        <taxon>metagenomes</taxon>
        <taxon>ecological metagenomes</taxon>
    </lineage>
</organism>
<dbReference type="AlphaFoldDB" id="X1C3L9"/>
<evidence type="ECO:0000256" key="1">
    <source>
        <dbReference type="ARBA" id="ARBA00022679"/>
    </source>
</evidence>
<keyword evidence="3" id="KW-0418">Kinase</keyword>
<dbReference type="GO" id="GO:0008776">
    <property type="term" value="F:acetate kinase activity"/>
    <property type="evidence" value="ECO:0007669"/>
    <property type="project" value="TreeGrafter"/>
</dbReference>
<reference evidence="5" key="1">
    <citation type="journal article" date="2014" name="Front. Microbiol.">
        <title>High frequency of phylogenetically diverse reductive dehalogenase-homologous genes in deep subseafloor sedimentary metagenomes.</title>
        <authorList>
            <person name="Kawai M."/>
            <person name="Futagami T."/>
            <person name="Toyoda A."/>
            <person name="Takaki Y."/>
            <person name="Nishi S."/>
            <person name="Hori S."/>
            <person name="Arai W."/>
            <person name="Tsubouchi T."/>
            <person name="Morono Y."/>
            <person name="Uchiyama I."/>
            <person name="Ito T."/>
            <person name="Fujiyama A."/>
            <person name="Inagaki F."/>
            <person name="Takami H."/>
        </authorList>
    </citation>
    <scope>NUCLEOTIDE SEQUENCE</scope>
    <source>
        <strain evidence="5">Expedition CK06-06</strain>
    </source>
</reference>
<dbReference type="PANTHER" id="PTHR21060">
    <property type="entry name" value="ACETATE KINASE"/>
    <property type="match status" value="1"/>
</dbReference>
<evidence type="ECO:0000313" key="5">
    <source>
        <dbReference type="EMBL" id="GAH01937.1"/>
    </source>
</evidence>
<evidence type="ECO:0008006" key="6">
    <source>
        <dbReference type="Google" id="ProtNLM"/>
    </source>
</evidence>